<dbReference type="RefSeq" id="WP_379103993.1">
    <property type="nucleotide sequence ID" value="NZ_JBHUGZ010000023.1"/>
</dbReference>
<proteinExistence type="predicted"/>
<evidence type="ECO:0000313" key="2">
    <source>
        <dbReference type="Proteomes" id="UP001597405"/>
    </source>
</evidence>
<protein>
    <submittedName>
        <fullName evidence="1">Uncharacterized protein</fullName>
    </submittedName>
</protein>
<name>A0ABW4UJD0_9HYPH</name>
<keyword evidence="2" id="KW-1185">Reference proteome</keyword>
<accession>A0ABW4UJD0</accession>
<reference evidence="2" key="1">
    <citation type="journal article" date="2019" name="Int. J. Syst. Evol. Microbiol.">
        <title>The Global Catalogue of Microorganisms (GCM) 10K type strain sequencing project: providing services to taxonomists for standard genome sequencing and annotation.</title>
        <authorList>
            <consortium name="The Broad Institute Genomics Platform"/>
            <consortium name="The Broad Institute Genome Sequencing Center for Infectious Disease"/>
            <person name="Wu L."/>
            <person name="Ma J."/>
        </authorList>
    </citation>
    <scope>NUCLEOTIDE SEQUENCE [LARGE SCALE GENOMIC DNA]</scope>
    <source>
        <strain evidence="2">CGMCC 1.16225</strain>
    </source>
</reference>
<evidence type="ECO:0000313" key="1">
    <source>
        <dbReference type="EMBL" id="MFD1986638.1"/>
    </source>
</evidence>
<comment type="caution">
    <text evidence="1">The sequence shown here is derived from an EMBL/GenBank/DDBJ whole genome shotgun (WGS) entry which is preliminary data.</text>
</comment>
<dbReference type="EMBL" id="JBHUGZ010000023">
    <property type="protein sequence ID" value="MFD1986638.1"/>
    <property type="molecule type" value="Genomic_DNA"/>
</dbReference>
<dbReference type="Proteomes" id="UP001597405">
    <property type="component" value="Unassembled WGS sequence"/>
</dbReference>
<gene>
    <name evidence="1" type="ORF">ACFSOZ_29835</name>
</gene>
<organism evidence="1 2">
    <name type="scientific">Mesorhizobium newzealandense</name>
    <dbReference type="NCBI Taxonomy" id="1300302"/>
    <lineage>
        <taxon>Bacteria</taxon>
        <taxon>Pseudomonadati</taxon>
        <taxon>Pseudomonadota</taxon>
        <taxon>Alphaproteobacteria</taxon>
        <taxon>Hyphomicrobiales</taxon>
        <taxon>Phyllobacteriaceae</taxon>
        <taxon>Mesorhizobium</taxon>
    </lineage>
</organism>
<sequence length="44" mass="5056">MPFVVTPLKRYDPHDIAKDAHYLDHGHVSFDAIRPPLAIAFKRV</sequence>